<protein>
    <recommendedName>
        <fullName evidence="8">Probable membrane transporter protein</fullName>
    </recommendedName>
</protein>
<evidence type="ECO:0000256" key="5">
    <source>
        <dbReference type="ARBA" id="ARBA00022692"/>
    </source>
</evidence>
<evidence type="ECO:0000313" key="9">
    <source>
        <dbReference type="EMBL" id="MDR5651740.1"/>
    </source>
</evidence>
<feature type="transmembrane region" description="Helical" evidence="8">
    <location>
        <begin position="199"/>
        <end position="217"/>
    </location>
</feature>
<feature type="transmembrane region" description="Helical" evidence="8">
    <location>
        <begin position="133"/>
        <end position="152"/>
    </location>
</feature>
<dbReference type="InterPro" id="IPR002781">
    <property type="entry name" value="TM_pro_TauE-like"/>
</dbReference>
<dbReference type="EMBL" id="JAVKPH010000003">
    <property type="protein sequence ID" value="MDR5651740.1"/>
    <property type="molecule type" value="Genomic_DNA"/>
</dbReference>
<feature type="transmembrane region" description="Helical" evidence="8">
    <location>
        <begin position="229"/>
        <end position="246"/>
    </location>
</feature>
<evidence type="ECO:0000256" key="7">
    <source>
        <dbReference type="ARBA" id="ARBA00023136"/>
    </source>
</evidence>
<name>A0ABU1F4E9_9RHOB</name>
<gene>
    <name evidence="9" type="ORF">RGD00_03940</name>
</gene>
<evidence type="ECO:0000256" key="3">
    <source>
        <dbReference type="ARBA" id="ARBA00022448"/>
    </source>
</evidence>
<keyword evidence="6 8" id="KW-1133">Transmembrane helix</keyword>
<evidence type="ECO:0000256" key="8">
    <source>
        <dbReference type="RuleBase" id="RU363041"/>
    </source>
</evidence>
<keyword evidence="10" id="KW-1185">Reference proteome</keyword>
<dbReference type="PANTHER" id="PTHR30269:SF37">
    <property type="entry name" value="MEMBRANE TRANSPORTER PROTEIN"/>
    <property type="match status" value="1"/>
</dbReference>
<evidence type="ECO:0000256" key="4">
    <source>
        <dbReference type="ARBA" id="ARBA00022475"/>
    </source>
</evidence>
<dbReference type="Pfam" id="PF01925">
    <property type="entry name" value="TauE"/>
    <property type="match status" value="1"/>
</dbReference>
<keyword evidence="5 8" id="KW-0812">Transmembrane</keyword>
<feature type="transmembrane region" description="Helical" evidence="8">
    <location>
        <begin position="100"/>
        <end position="121"/>
    </location>
</feature>
<comment type="subcellular location">
    <subcellularLocation>
        <location evidence="1 8">Cell membrane</location>
        <topology evidence="1 8">Multi-pass membrane protein</topology>
    </subcellularLocation>
</comment>
<keyword evidence="4 8" id="KW-1003">Cell membrane</keyword>
<keyword evidence="7 8" id="KW-0472">Membrane</keyword>
<comment type="similarity">
    <text evidence="2 8">Belongs to the 4-toluene sulfonate uptake permease (TSUP) (TC 2.A.102) family.</text>
</comment>
<evidence type="ECO:0000313" key="10">
    <source>
        <dbReference type="Proteomes" id="UP001247754"/>
    </source>
</evidence>
<organism evidence="9 10">
    <name type="scientific">Ruixingdingia sedimenti</name>
    <dbReference type="NCBI Taxonomy" id="3073604"/>
    <lineage>
        <taxon>Bacteria</taxon>
        <taxon>Pseudomonadati</taxon>
        <taxon>Pseudomonadota</taxon>
        <taxon>Alphaproteobacteria</taxon>
        <taxon>Rhodobacterales</taxon>
        <taxon>Paracoccaceae</taxon>
        <taxon>Ruixingdingia</taxon>
    </lineage>
</organism>
<feature type="transmembrane region" description="Helical" evidence="8">
    <location>
        <begin position="36"/>
        <end position="56"/>
    </location>
</feature>
<evidence type="ECO:0000256" key="2">
    <source>
        <dbReference type="ARBA" id="ARBA00009142"/>
    </source>
</evidence>
<sequence length="250" mass="25896">MTFDLAFFAVAIPAVLLAGVSKGGFASGAAFAATPILALVIPPGQALGLMLPLLMLMDAATLRPYWKRWDGAASRILILGGIPGVVLGAAVWRLVDADLIRLLIGVIAIGFVAFQVARMTGLLRIAQRPMGPVAGLAAGAAAGFTSFVSHAGGPPAAVYLLMKGIGKTPYQATTVIVFWAINIVKVIPFLFLGIFTADTLLGSLMLAPVALVGARLGVKAHHLLPEGPFFALTYVLLVLTGAKLVFDALV</sequence>
<dbReference type="Proteomes" id="UP001247754">
    <property type="component" value="Unassembled WGS sequence"/>
</dbReference>
<comment type="caution">
    <text evidence="9">The sequence shown here is derived from an EMBL/GenBank/DDBJ whole genome shotgun (WGS) entry which is preliminary data.</text>
</comment>
<keyword evidence="3" id="KW-0813">Transport</keyword>
<proteinExistence type="inferred from homology"/>
<reference evidence="9 10" key="1">
    <citation type="submission" date="2023-09" db="EMBL/GenBank/DDBJ databases">
        <title>Xinfangfangia sedmenti sp. nov., isolated the sedment.</title>
        <authorList>
            <person name="Xu L."/>
        </authorList>
    </citation>
    <scope>NUCLEOTIDE SEQUENCE [LARGE SCALE GENOMIC DNA]</scope>
    <source>
        <strain evidence="9 10">LG-4</strain>
    </source>
</reference>
<feature type="transmembrane region" description="Helical" evidence="8">
    <location>
        <begin position="76"/>
        <end position="94"/>
    </location>
</feature>
<evidence type="ECO:0000256" key="6">
    <source>
        <dbReference type="ARBA" id="ARBA00022989"/>
    </source>
</evidence>
<dbReference type="RefSeq" id="WP_310455989.1">
    <property type="nucleotide sequence ID" value="NZ_JAVKPH010000003.1"/>
</dbReference>
<accession>A0ABU1F4E9</accession>
<dbReference type="InterPro" id="IPR052017">
    <property type="entry name" value="TSUP"/>
</dbReference>
<evidence type="ECO:0000256" key="1">
    <source>
        <dbReference type="ARBA" id="ARBA00004651"/>
    </source>
</evidence>
<dbReference type="PANTHER" id="PTHR30269">
    <property type="entry name" value="TRANSMEMBRANE PROTEIN YFCA"/>
    <property type="match status" value="1"/>
</dbReference>
<feature type="transmembrane region" description="Helical" evidence="8">
    <location>
        <begin position="172"/>
        <end position="192"/>
    </location>
</feature>